<accession>A0A1D2M4Q9</accession>
<organism evidence="1 2">
    <name type="scientific">Orchesella cincta</name>
    <name type="common">Springtail</name>
    <name type="synonym">Podura cincta</name>
    <dbReference type="NCBI Taxonomy" id="48709"/>
    <lineage>
        <taxon>Eukaryota</taxon>
        <taxon>Metazoa</taxon>
        <taxon>Ecdysozoa</taxon>
        <taxon>Arthropoda</taxon>
        <taxon>Hexapoda</taxon>
        <taxon>Collembola</taxon>
        <taxon>Entomobryomorpha</taxon>
        <taxon>Entomobryoidea</taxon>
        <taxon>Orchesellidae</taxon>
        <taxon>Orchesellinae</taxon>
        <taxon>Orchesella</taxon>
    </lineage>
</organism>
<name>A0A1D2M4Q9_ORCCI</name>
<keyword evidence="2" id="KW-1185">Reference proteome</keyword>
<dbReference type="EMBL" id="LJIJ01004319">
    <property type="protein sequence ID" value="ODM87959.1"/>
    <property type="molecule type" value="Genomic_DNA"/>
</dbReference>
<reference evidence="1 2" key="1">
    <citation type="journal article" date="2016" name="Genome Biol. Evol.">
        <title>Gene Family Evolution Reflects Adaptation to Soil Environmental Stressors in the Genome of the Collembolan Orchesella cincta.</title>
        <authorList>
            <person name="Faddeeva-Vakhrusheva A."/>
            <person name="Derks M.F."/>
            <person name="Anvar S.Y."/>
            <person name="Agamennone V."/>
            <person name="Suring W."/>
            <person name="Smit S."/>
            <person name="van Straalen N.M."/>
            <person name="Roelofs D."/>
        </authorList>
    </citation>
    <scope>NUCLEOTIDE SEQUENCE [LARGE SCALE GENOMIC DNA]</scope>
    <source>
        <tissue evidence="1">Mixed pool</tissue>
    </source>
</reference>
<dbReference type="Proteomes" id="UP000094527">
    <property type="component" value="Unassembled WGS sequence"/>
</dbReference>
<gene>
    <name evidence="1" type="ORF">Ocin01_18723</name>
</gene>
<evidence type="ECO:0000313" key="1">
    <source>
        <dbReference type="EMBL" id="ODM87959.1"/>
    </source>
</evidence>
<dbReference type="AlphaFoldDB" id="A0A1D2M4Q9"/>
<evidence type="ECO:0000313" key="2">
    <source>
        <dbReference type="Proteomes" id="UP000094527"/>
    </source>
</evidence>
<proteinExistence type="predicted"/>
<comment type="caution">
    <text evidence="1">The sequence shown here is derived from an EMBL/GenBank/DDBJ whole genome shotgun (WGS) entry which is preliminary data.</text>
</comment>
<protein>
    <submittedName>
        <fullName evidence="1">Formin-H</fullName>
    </submittedName>
</protein>
<sequence>MSAIEVTDQRIIGILANSVGVMQNYEPLLEKLKNLKPVNIFSLKKKLNPPQQTNYQTLYIRVIEFWKSRAGTTGTRGASPSSLSNIIRESMELPRLADQIDQDILPLFAQDPKSKWWVDAAKLLAQNDGTASDRWIELATFMGIESDIPCLRMVKDADFRTFWLEALKLFNNVNELKFDKVKELQRALEANGLMNESYQIERIIQGESEVDGMEYDLR</sequence>